<evidence type="ECO:0008006" key="5">
    <source>
        <dbReference type="Google" id="ProtNLM"/>
    </source>
</evidence>
<keyword evidence="2" id="KW-0472">Membrane</keyword>
<feature type="region of interest" description="Disordered" evidence="1">
    <location>
        <begin position="43"/>
        <end position="110"/>
    </location>
</feature>
<evidence type="ECO:0000313" key="3">
    <source>
        <dbReference type="EMBL" id="SDY52806.1"/>
    </source>
</evidence>
<organism evidence="3 4">
    <name type="scientific">Acinetobacter kyonggiensis</name>
    <dbReference type="NCBI Taxonomy" id="595670"/>
    <lineage>
        <taxon>Bacteria</taxon>
        <taxon>Pseudomonadati</taxon>
        <taxon>Pseudomonadota</taxon>
        <taxon>Gammaproteobacteria</taxon>
        <taxon>Moraxellales</taxon>
        <taxon>Moraxellaceae</taxon>
        <taxon>Acinetobacter</taxon>
    </lineage>
</organism>
<feature type="compositionally biased region" description="Polar residues" evidence="1">
    <location>
        <begin position="74"/>
        <end position="84"/>
    </location>
</feature>
<accession>A0A1H3KL53</accession>
<keyword evidence="4" id="KW-1185">Reference proteome</keyword>
<dbReference type="Proteomes" id="UP000199035">
    <property type="component" value="Unassembled WGS sequence"/>
</dbReference>
<name>A0A1H3KL53_9GAMM</name>
<feature type="compositionally biased region" description="Basic and acidic residues" evidence="1">
    <location>
        <begin position="85"/>
        <end position="110"/>
    </location>
</feature>
<proteinExistence type="predicted"/>
<protein>
    <recommendedName>
        <fullName evidence="5">DUF4199 domain-containing protein</fullName>
    </recommendedName>
</protein>
<dbReference type="AlphaFoldDB" id="A0A1H3KL53"/>
<dbReference type="EMBL" id="FNPK01000013">
    <property type="protein sequence ID" value="SDY52806.1"/>
    <property type="molecule type" value="Genomic_DNA"/>
</dbReference>
<keyword evidence="2" id="KW-1133">Transmembrane helix</keyword>
<gene>
    <name evidence="3" type="ORF">SAMN05421643_11328</name>
</gene>
<feature type="transmembrane region" description="Helical" evidence="2">
    <location>
        <begin position="12"/>
        <end position="35"/>
    </location>
</feature>
<evidence type="ECO:0000313" key="4">
    <source>
        <dbReference type="Proteomes" id="UP000199035"/>
    </source>
</evidence>
<reference evidence="4" key="1">
    <citation type="submission" date="2016-10" db="EMBL/GenBank/DDBJ databases">
        <authorList>
            <person name="Varghese N."/>
            <person name="Submissions S."/>
        </authorList>
    </citation>
    <scope>NUCLEOTIDE SEQUENCE [LARGE SCALE GENOMIC DNA]</scope>
    <source>
        <strain evidence="4">ANC 5109</strain>
    </source>
</reference>
<dbReference type="STRING" id="595670.SAMN05421643_11328"/>
<dbReference type="RefSeq" id="WP_092690700.1">
    <property type="nucleotide sequence ID" value="NZ_FNPK01000013.1"/>
</dbReference>
<keyword evidence="2" id="KW-0812">Transmembrane</keyword>
<evidence type="ECO:0000256" key="2">
    <source>
        <dbReference type="SAM" id="Phobius"/>
    </source>
</evidence>
<sequence>MTNNTSPEKSPWGWKALIIAFILSAFFLGFFYLAVTNEPDYMPSQKRAESNQTAFKNAPVMSQEALTEAEKQKNMSGASAPATTETHHMSADEHAGMTENKMATESEHGH</sequence>
<evidence type="ECO:0000256" key="1">
    <source>
        <dbReference type="SAM" id="MobiDB-lite"/>
    </source>
</evidence>